<dbReference type="NCBIfam" id="NF033682">
    <property type="entry name" value="retention_LapA"/>
    <property type="match status" value="1"/>
</dbReference>
<evidence type="ECO:0000313" key="5">
    <source>
        <dbReference type="Proteomes" id="UP000326595"/>
    </source>
</evidence>
<evidence type="ECO:0000256" key="1">
    <source>
        <dbReference type="ARBA" id="ARBA00022837"/>
    </source>
</evidence>
<dbReference type="PROSITE" id="PS00330">
    <property type="entry name" value="HEMOLYSIN_CALCIUM"/>
    <property type="match status" value="2"/>
</dbReference>
<dbReference type="EMBL" id="OZ024668">
    <property type="protein sequence ID" value="CAK9890657.1"/>
    <property type="molecule type" value="Genomic_DNA"/>
</dbReference>
<dbReference type="SUPFAM" id="SSF51120">
    <property type="entry name" value="beta-Roll"/>
    <property type="match status" value="2"/>
</dbReference>
<proteinExistence type="predicted"/>
<dbReference type="NCBIfam" id="TIGR03661">
    <property type="entry name" value="T1SS_VCA0849"/>
    <property type="match status" value="1"/>
</dbReference>
<evidence type="ECO:0000256" key="2">
    <source>
        <dbReference type="SAM" id="MobiDB-lite"/>
    </source>
</evidence>
<name>A0AAN2HLT0_PSEFL</name>
<dbReference type="PROSITE" id="PS50234">
    <property type="entry name" value="VWFA"/>
    <property type="match status" value="1"/>
</dbReference>
<feature type="domain" description="VWFA" evidence="3">
    <location>
        <begin position="2060"/>
        <end position="2245"/>
    </location>
</feature>
<keyword evidence="1" id="KW-0106">Calcium</keyword>
<evidence type="ECO:0000313" key="4">
    <source>
        <dbReference type="EMBL" id="CAK9890657.1"/>
    </source>
</evidence>
<dbReference type="Pfam" id="PF17963">
    <property type="entry name" value="Big_9"/>
    <property type="match status" value="7"/>
</dbReference>
<feature type="region of interest" description="Disordered" evidence="2">
    <location>
        <begin position="104"/>
        <end position="125"/>
    </location>
</feature>
<organism evidence="4 5">
    <name type="scientific">Pseudomonas fluorescens</name>
    <dbReference type="NCBI Taxonomy" id="294"/>
    <lineage>
        <taxon>Bacteria</taxon>
        <taxon>Pseudomonadati</taxon>
        <taxon>Pseudomonadota</taxon>
        <taxon>Gammaproteobacteria</taxon>
        <taxon>Pseudomonadales</taxon>
        <taxon>Pseudomonadaceae</taxon>
        <taxon>Pseudomonas</taxon>
    </lineage>
</organism>
<dbReference type="Proteomes" id="UP000326595">
    <property type="component" value="Chromosome"/>
</dbReference>
<dbReference type="InterPro" id="IPR002035">
    <property type="entry name" value="VWF_A"/>
</dbReference>
<dbReference type="Pfam" id="PF13519">
    <property type="entry name" value="VWA_2"/>
    <property type="match status" value="1"/>
</dbReference>
<dbReference type="Gene3D" id="3.40.50.410">
    <property type="entry name" value="von Willebrand factor, type A domain"/>
    <property type="match status" value="1"/>
</dbReference>
<dbReference type="InterPro" id="IPR011049">
    <property type="entry name" value="Serralysin-like_metalloprot_C"/>
</dbReference>
<dbReference type="NCBIfam" id="TIGR01965">
    <property type="entry name" value="VCBS_repeat"/>
    <property type="match status" value="7"/>
</dbReference>
<dbReference type="GO" id="GO:0005509">
    <property type="term" value="F:calcium ion binding"/>
    <property type="evidence" value="ECO:0007669"/>
    <property type="project" value="InterPro"/>
</dbReference>
<dbReference type="CDD" id="cd00198">
    <property type="entry name" value="vWFA"/>
    <property type="match status" value="1"/>
</dbReference>
<dbReference type="Pfam" id="PF00353">
    <property type="entry name" value="HemolysinCabind"/>
    <property type="match status" value="3"/>
</dbReference>
<dbReference type="PRINTS" id="PR00313">
    <property type="entry name" value="CABNDNGRPT"/>
</dbReference>
<dbReference type="InterPro" id="IPR018511">
    <property type="entry name" value="Hemolysin-typ_Ca-bd_CS"/>
</dbReference>
<dbReference type="SMART" id="SM00327">
    <property type="entry name" value="VWA"/>
    <property type="match status" value="1"/>
</dbReference>
<dbReference type="InterPro" id="IPR036465">
    <property type="entry name" value="vWFA_dom_sf"/>
</dbReference>
<accession>A0AAN2HLT0</accession>
<dbReference type="InterPro" id="IPR010221">
    <property type="entry name" value="VCBS_dom"/>
</dbReference>
<evidence type="ECO:0000259" key="3">
    <source>
        <dbReference type="PROSITE" id="PS50234"/>
    </source>
</evidence>
<sequence>MAKLIGIVSKVVGEVFAVGSDGSRRPLVEGDKVYAGEQLDTGLAGAVAVHLQNGNELTLGRGSSLTLTPELLANQAPHVDTPESSTPSQAQLTDVEKLQQAIAAGADPSQEADPTAAGPGSGGAPGALGGGHTFVILDEVAGRVDPHIGFPTAGFNGFPELPELDVGLINNNDDAPPLPAVDNPVGLQGLDVEGGELSLNEANLAQGSASDAAALTQVGSFTVQAPDGVFNLNVGGINVVTAGAVTGVGQSITTGLGNVLTITGYDPATGVVSYSYTLGVADTHPSGAGANGLGERIAVLVSDTDGDVAGGSLDITVIDDVPRAVADTNAVTATENQLTLTGNVLTNDVQGADRVPTGPIAAGTFVGTYGTLVLAADGSYTYTLNTADPDFVNLHGGGNGVETFTYTLTDADGDVSSANLVLNVTNLNDPVELNGLSINGGELVLFEKNLTAGSGPDAAALTQGGTFTVTAADGLQSLTVGGINVISGGVVNGFPQSLTTALGNTLTISGYNPATGEVTYSYSLNVSEAHAAGNGSNSLGESFNVIATDTDGSSASMSIDVSIVDDVPTAAGDTNAVTATENQLTLTGNVLSNDVQGADRVPTGPITAGTFVGTYGTLVLAADGSYTYTLDTTDTDFKNLHGGGNGIETFTYTLKDADGDISTANLVLNISNLNDPVTLNGLNVNGGELTVFEKNLGDGSSPGSAALTQSGSFTVTALDGVQTLTVGGITVVSGGVSSGFPQSATTALGNTLTLTGYNPATGVVTYSYTLLDNENHPTANGANSLSESFTVTATDTDGSTASGSIDVNIVDDVPTAAGDTNAVTATENQLTLTGNVLSNDVQGADRVPTGPITAGTFVGTYGTLVLAADGSYTYTLDTTDTDFKNLHGGGNGIETFTYTLKDADGDISTANLVLNISNLNDPVTLNGLNVNGGELTVFEKNLGDGSSPGSAALTQSGSFTVTAPDGLQTLTVGGITVVSGGVASGFPQSATTALGNTLTLTGYNPATGVVTYSYTLLDNENHPTANGANSLSESFTVTATDTDGSTASGSIDVNIVDDVPTAAGDTNAVTATENQLTLTGNVLSNDVQGADRVPTGPITAGTFVGTYGTLVLAADGSYTYTLDTADPDFFNLNGGGNGIETFTYTLTDADGDVSSANLVLNVTNLNDPVTLTGLNVGGGELTVFEKNLGDGSDPGNAALTQTGSFTVTALDGVQTLTVGGITVVSGGVSSGFPQSATTALGNTLTITGYDASTGVVTYSYTLLDNEAHPSANGTNSLGESFTVSATDTDGSTASGSIDVNIVDDVPTAAGDTNAVTATENQLTLTGNVLSNDVQGADRVPTGPITAGTFVGTYGTLVLAADGSYTYTLDTTDTDFKNLHGGGNGIETFTYTLKDADGDISTANLVLNISNLNDPVTLNGLNVNGGELTVFEKNLGDGSSPGSAALTQSGSFTVTALDGVQTLTVGGITVVSGGVSSGFPQSATTALGNTLTITGYDASTGVVTYSYTLLDNENHPTANGANSLSESFTVTATDTDGSTASGSVDVNIVDDVPTAAGDTNAVTATENQLTLTGNVLSNDVQGADRVPTGPITAGTFVGTYGTLVLAADGSYTYTLDTTDTDFKNLHGGGNGIETFTYTLKDADGDISTANLVLNISNLNDPVTLNGLNVNGGELTVFEKNLSDGSSPGSAALTQSGSFTVTALDGVQTLTVGGITVVSGGVSSGFPQSATTALGNTLTITGYDASTGVVTYSYTLLDNENHPTANGANSLSESFTVTATDTDGSTASGSIDVNIVDDLPAAVNDTNAVTATEVQLTLTGNVLTNDVQGADRVTGPITAGTFVGTYGTLVLAADGSYTYTLNPNDQDFINLHGGGTGVESFTYTLRDADGDTSTATLKLNVSNLDNPVTIDGLNVNGGELTVYEKNLSDGTSPDAPGLTQNGSFTVTAPDGLQSLTVGGISVVSGGVVSGFPQTGTTPLGNSITITGYNPATGVVSYTYTLLDSENHPNANGINNLNESINVVATDTDGSSASATIDVKIVDDVPNATGAERSVTPGQVDSNLLLVIDVSGSMAEASGVPGLTRMQLAKQAINALLDKYDEMGDVKVQLVTFSTGANQPSAVWVTVDQAKAIVNGLSAGGSTYYDSAINSAQSAYTTNGKITGAQNIVYFFSDGEPTSGHSITAPRETVWENFLDSNGIKSYAIGLGGGVNAGNLNPLSYDGSTHTDTNATVVTDLNQLNSVLSGTVQGAPITGSLMSGGQFGADGGFIKSLVIDGTTYTYDPKGNGGAGSYATSGAADRGTFDTGTNSITVKTAIGGSIVVNMDTGDFTYTPPKDSGSGQVEQIGFVASDNDGDTASANLVINVYANTAPVAGADHIISNINSSSITVPAEALLANDSDANNDRLSVPSTTTFDTGWAAKGAGFTVGSATPPTVSFNGTNNSSGNQLRDLPRSAFRGPADAMTAALVVSGYLGMVTNANANDEDVLTVTLKKGETLTLDHNLTAGNILMEWKDETGSYQTIADGGSFTASHAGLYSIHLVNLTNPSGGNANGFENYALTMTVDYSNAQNETAYGTYTLSDGHGGSSTGNVDFAYQEGNTLTGTSGDDTLLAGTGDDTLNAGAGNDVLVGGDGNDFLYGGDGNDLLIAGAGNDLLDGGAGIDTASYAGAGSAVTVNLNTGGAQNTGGAGSDNLISIENLIGSDYNDNLTGNDNANVLNGGLGNDTLIGGGGDDVMIGGRGNNTLTGGAGSDTFLYQQGNTGHDVVTDFTPGTDHLDLSQLLQGENTTTASLDDYLHFKVTGSGASVVSTIEVSSVAGAAPTQTIDLAGVNLAQHYGVTAGAGGVIAAGQDTATIINGMLNDHSLKVDTV</sequence>
<reference evidence="4 5" key="1">
    <citation type="submission" date="2024-03" db="EMBL/GenBank/DDBJ databases">
        <authorList>
            <person name="Alaster D. Moffat"/>
            <person name="Govind Chandra"/>
            <person name="Andrew W. Truman"/>
        </authorList>
    </citation>
    <scope>NUCLEOTIDE SEQUENCE [LARGE SCALE GENOMIC DNA]</scope>
    <source>
        <strain evidence="4">PS652</strain>
    </source>
</reference>
<dbReference type="RefSeq" id="WP_338918797.1">
    <property type="nucleotide sequence ID" value="NZ_OZ024668.1"/>
</dbReference>
<dbReference type="Gene3D" id="2.150.10.10">
    <property type="entry name" value="Serralysin-like metalloprotease, C-terminal"/>
    <property type="match status" value="2"/>
</dbReference>
<gene>
    <name evidence="4" type="ORF">PS652_03506</name>
</gene>
<dbReference type="InterPro" id="IPR001343">
    <property type="entry name" value="Hemolysn_Ca-bd"/>
</dbReference>
<dbReference type="InterPro" id="IPR019960">
    <property type="entry name" value="T1SS_VCA0849"/>
</dbReference>
<dbReference type="InterPro" id="IPR047777">
    <property type="entry name" value="LapA-like_RM"/>
</dbReference>
<protein>
    <recommendedName>
        <fullName evidence="3">VWFA domain-containing protein</fullName>
    </recommendedName>
</protein>
<dbReference type="SUPFAM" id="SSF53300">
    <property type="entry name" value="vWA-like"/>
    <property type="match status" value="1"/>
</dbReference>